<dbReference type="GO" id="GO:0004519">
    <property type="term" value="F:endonuclease activity"/>
    <property type="evidence" value="ECO:0007669"/>
    <property type="project" value="UniProtKB-KW"/>
</dbReference>
<dbReference type="AlphaFoldDB" id="A0A9D9NB54"/>
<dbReference type="Gene3D" id="3.60.10.10">
    <property type="entry name" value="Endonuclease/exonuclease/phosphatase"/>
    <property type="match status" value="1"/>
</dbReference>
<dbReference type="CDD" id="cd09083">
    <property type="entry name" value="EEP-1"/>
    <property type="match status" value="1"/>
</dbReference>
<feature type="signal peptide" evidence="1">
    <location>
        <begin position="1"/>
        <end position="18"/>
    </location>
</feature>
<protein>
    <submittedName>
        <fullName evidence="3">Endonuclease/exonuclease/phosphatase family protein</fullName>
    </submittedName>
</protein>
<dbReference type="PANTHER" id="PTHR12121:SF36">
    <property type="entry name" value="ENDONUCLEASE_EXONUCLEASE_PHOSPHATASE DOMAIN-CONTAINING PROTEIN"/>
    <property type="match status" value="1"/>
</dbReference>
<organism evidence="3 4">
    <name type="scientific">Candidatus Cryptobacteroides faecipullorum</name>
    <dbReference type="NCBI Taxonomy" id="2840764"/>
    <lineage>
        <taxon>Bacteria</taxon>
        <taxon>Pseudomonadati</taxon>
        <taxon>Bacteroidota</taxon>
        <taxon>Bacteroidia</taxon>
        <taxon>Bacteroidales</taxon>
        <taxon>Candidatus Cryptobacteroides</taxon>
    </lineage>
</organism>
<dbReference type="EMBL" id="JADIMH010000015">
    <property type="protein sequence ID" value="MBO8466715.1"/>
    <property type="molecule type" value="Genomic_DNA"/>
</dbReference>
<dbReference type="SUPFAM" id="SSF56219">
    <property type="entry name" value="DNase I-like"/>
    <property type="match status" value="1"/>
</dbReference>
<keyword evidence="3" id="KW-0255">Endonuclease</keyword>
<keyword evidence="1" id="KW-0732">Signal</keyword>
<dbReference type="Pfam" id="PF03372">
    <property type="entry name" value="Exo_endo_phos"/>
    <property type="match status" value="1"/>
</dbReference>
<dbReference type="GO" id="GO:0000175">
    <property type="term" value="F:3'-5'-RNA exonuclease activity"/>
    <property type="evidence" value="ECO:0007669"/>
    <property type="project" value="TreeGrafter"/>
</dbReference>
<evidence type="ECO:0000313" key="3">
    <source>
        <dbReference type="EMBL" id="MBO8466715.1"/>
    </source>
</evidence>
<dbReference type="InterPro" id="IPR050410">
    <property type="entry name" value="CCR4/nocturin_mRNA_transcr"/>
</dbReference>
<sequence>MKKMTFLISALFMGLAAAGCGKTLDNADFVEGYEYPDEPVDVPGGEIEPDEIADNQVKVISFNMRTGGADNGTQNAWAIRCEGIPAMMEKENPTVMGVQEALGYQLSFVTDNVPGYDYYGVGRDDGGSSGETMAIFYKTDVVELGDHGTFWLSETPDKVSYGWDAKYRRTATWAFFTVKATGKRFFYVNTHLDNEGSEARKQSIVLICDKMKELNPNGYPSILTADFNSTTDSGIFDPLKTEMQDARTDAPVTDQFGTYNGWGTTTSAIDHIFYSDFTPLEYHTIMDRWNGVQYLSDHYPISALLEFE</sequence>
<evidence type="ECO:0000259" key="2">
    <source>
        <dbReference type="Pfam" id="PF03372"/>
    </source>
</evidence>
<feature type="chain" id="PRO_5038868257" evidence="1">
    <location>
        <begin position="19"/>
        <end position="308"/>
    </location>
</feature>
<dbReference type="PANTHER" id="PTHR12121">
    <property type="entry name" value="CARBON CATABOLITE REPRESSOR PROTEIN 4"/>
    <property type="match status" value="1"/>
</dbReference>
<dbReference type="PROSITE" id="PS51257">
    <property type="entry name" value="PROKAR_LIPOPROTEIN"/>
    <property type="match status" value="1"/>
</dbReference>
<proteinExistence type="predicted"/>
<comment type="caution">
    <text evidence="3">The sequence shown here is derived from an EMBL/GenBank/DDBJ whole genome shotgun (WGS) entry which is preliminary data.</text>
</comment>
<reference evidence="3" key="1">
    <citation type="submission" date="2020-10" db="EMBL/GenBank/DDBJ databases">
        <authorList>
            <person name="Gilroy R."/>
        </authorList>
    </citation>
    <scope>NUCLEOTIDE SEQUENCE</scope>
    <source>
        <strain evidence="3">B1-15692</strain>
    </source>
</reference>
<evidence type="ECO:0000256" key="1">
    <source>
        <dbReference type="SAM" id="SignalP"/>
    </source>
</evidence>
<reference evidence="3" key="2">
    <citation type="journal article" date="2021" name="PeerJ">
        <title>Extensive microbial diversity within the chicken gut microbiome revealed by metagenomics and culture.</title>
        <authorList>
            <person name="Gilroy R."/>
            <person name="Ravi A."/>
            <person name="Getino M."/>
            <person name="Pursley I."/>
            <person name="Horton D.L."/>
            <person name="Alikhan N.F."/>
            <person name="Baker D."/>
            <person name="Gharbi K."/>
            <person name="Hall N."/>
            <person name="Watson M."/>
            <person name="Adriaenssens E.M."/>
            <person name="Foster-Nyarko E."/>
            <person name="Jarju S."/>
            <person name="Secka A."/>
            <person name="Antonio M."/>
            <person name="Oren A."/>
            <person name="Chaudhuri R.R."/>
            <person name="La Ragione R."/>
            <person name="Hildebrand F."/>
            <person name="Pallen M.J."/>
        </authorList>
    </citation>
    <scope>NUCLEOTIDE SEQUENCE</scope>
    <source>
        <strain evidence="3">B1-15692</strain>
    </source>
</reference>
<feature type="domain" description="Endonuclease/exonuclease/phosphatase" evidence="2">
    <location>
        <begin position="61"/>
        <end position="298"/>
    </location>
</feature>
<keyword evidence="3" id="KW-0540">Nuclease</keyword>
<dbReference type="Proteomes" id="UP000823660">
    <property type="component" value="Unassembled WGS sequence"/>
</dbReference>
<keyword evidence="3" id="KW-0378">Hydrolase</keyword>
<evidence type="ECO:0000313" key="4">
    <source>
        <dbReference type="Proteomes" id="UP000823660"/>
    </source>
</evidence>
<gene>
    <name evidence="3" type="ORF">IAB99_02995</name>
</gene>
<dbReference type="InterPro" id="IPR005135">
    <property type="entry name" value="Endo/exonuclease/phosphatase"/>
</dbReference>
<dbReference type="InterPro" id="IPR036691">
    <property type="entry name" value="Endo/exonu/phosph_ase_sf"/>
</dbReference>
<name>A0A9D9NB54_9BACT</name>
<accession>A0A9D9NB54</accession>